<dbReference type="Proteomes" id="UP000255365">
    <property type="component" value="Unassembled WGS sequence"/>
</dbReference>
<sequence>GHAPITNSITAVSGGNYEDLVADKTPVSTTVTDTVDTTNLSLAATGSVAEGGQITYTATLTNAAGSPVTVTLSNGAVITIDAGKTFGTVTVPAPTDDVYRDAGSVQATISTATGGNFENLVPSTVPAVTSVTDTIDTTTVKLTATGTAAEGGNVVYTATVGAPVTDSPVVVTLANGQTITIGVGQTSGTATFVAPNDALTGHAPITNSITDVTGGNYENLVADKTPVSTTVTDTVDTTNLSLTATGSVAEGGQITYTATLTNAAGSPVTVTLSNGSVITIDAGKTTGTVTIPAPADDVYRDAGSVQATISTATGGNFENLVPSTTPAVTSVTDTIDTTTVKLTATGTAAEGGNVVYTATVGAPVTDSPVVVTLANGQTITIGVGQTTGTATFVAPNDVLTGHAPITNSITNVTGGNYENLVADKTPVSTTVTDTVDTTNLSLTATGSVAEGGQITYTATLTNAAGSPVTVTLSNGSVITIDAGKTTGTVTVPAPADDVYRDAGSVQATISTATGGNFEKLVPSTTPAVTSVTDTIDTTTASITGSTSVTEGQTASYTVSLTHPAQTEVTLKIVYSGTAADGSDFTGVYTVKIPAGASSAQFNVATLDDKITEGTENFVVKIDSATGGNFENLAVSTTNGSVSTSIIDNDAPPVIDLDANNSSGATGADYKVTFTENTPGAGVSIADTDIRITDPDSTMLTGATVVLTNRQDGDALNLGNSVNGITINAISTNGTVTLTLSGNATLADYMQAIKNISFTNNSEDPSTVPRIITVTVTDGGNYSNTATTTVNVVAVNDAPVAAPINVTGTEDTPLILGWSTFGVSDVDSPASSLGVKITQLPGEGKLQYLDGSTWKDVANNQTFSKADIDAGKLRFMPDANESGVNGYGGTGMGNNQADYAQIKFQPTDGQLLGNTGTVKIDITPVADAPTLGVADNSVRSTGLIKEVWTGLSGLGTNGNGADSTTLKNVIDGAGTPNSSGSVTNVQSDGSVTAGTASKTSGLIYLEAGKTYSFSGVADDSLLITIGGKNVASGNWGAGGAISGSFTPTTSGYYTLDIYHHNQSGPGSYDVNLSVNGSTPIDLSSAGVPIYTGVQDLVNSGVTVSDLHGTNGEGYYDGYKLNTGAEGTTVKLSAINTALTDTDGSETLSVKISGAPVGSVLSDGAGHSFTVTASNGEANVTGWSLGSLTVTPPTYYNGQFNLTVTSTSTEAVGGSASSTATIPVTVVPAVYNAITATSADDNVVGTDGNDIIVADIGGLTVVPGTNYNIAFMVDSSGSMSTSSLNSAKDSLTSVFNTLKQSLGGSNSGTVNIFLVDFDAQVNKSVSVNLNDPSALTQLKAVLDSMTSGGGTNYEDVFKTTANFFQSTEAVANTGAKNLTYFITDGQPTYYQTGESTNPYLYGNKTLDSLITTTNYKLGTAVSLYPDSSHQIDISANGSVKVWTKSGGSWSYQNFSGTLHAQGDGTYEFSGLAGSGNSTDYYTTANSSSSFSLLSNLSNVEAIGLNSGVSLNDLKPYDSDKTPQTNIDPKDLANSIIGHTEATMPGNDTVNGGAGNDILFGDLVSFNGIAGEGYQAMQAFVARETGVEVSKVSTSNVHQYITEHYQAFDVSGSHDGNDTLLGGAGNDILFGSGGNDLLDGGKGNDILLGGTGNDTLIGGQGNDILIGGSGADTFVWKAGDTGSDVIKDFKASEGDRIDLRDLLQGETGSTIDNFLKITTVDGTSSLQVSSAGKFNSGDAAAATPDVTIKLEGNNWSSANIHNLIAGSDPTIKVDHNNS</sequence>
<dbReference type="InterPro" id="IPR019960">
    <property type="entry name" value="T1SS_VCA0849"/>
</dbReference>
<organism evidence="8 9">
    <name type="scientific">Pseudomonas jessenii</name>
    <dbReference type="NCBI Taxonomy" id="77298"/>
    <lineage>
        <taxon>Bacteria</taxon>
        <taxon>Pseudomonadati</taxon>
        <taxon>Pseudomonadota</taxon>
        <taxon>Gammaproteobacteria</taxon>
        <taxon>Pseudomonadales</taxon>
        <taxon>Pseudomonadaceae</taxon>
        <taxon>Pseudomonas</taxon>
    </lineage>
</organism>
<dbReference type="SUPFAM" id="SSF51120">
    <property type="entry name" value="beta-Roll"/>
    <property type="match status" value="1"/>
</dbReference>
<name>A0A370S0Q1_PSEJE</name>
<reference evidence="8 9" key="1">
    <citation type="submission" date="2018-07" db="EMBL/GenBank/DDBJ databases">
        <title>Genome sequencing of rice bacterial endophytes.</title>
        <authorList>
            <person name="Venturi V."/>
        </authorList>
    </citation>
    <scope>NUCLEOTIDE SEQUENCE [LARGE SCALE GENOMIC DNA]</scope>
    <source>
        <strain evidence="8 9">E2333</strain>
    </source>
</reference>
<dbReference type="GO" id="GO:0016020">
    <property type="term" value="C:membrane"/>
    <property type="evidence" value="ECO:0007669"/>
    <property type="project" value="InterPro"/>
</dbReference>
<dbReference type="GO" id="GO:0005576">
    <property type="term" value="C:extracellular region"/>
    <property type="evidence" value="ECO:0007669"/>
    <property type="project" value="UniProtKB-SubCell"/>
</dbReference>
<keyword evidence="2" id="KW-0964">Secreted</keyword>
<dbReference type="SMART" id="SM00327">
    <property type="entry name" value="VWA"/>
    <property type="match status" value="1"/>
</dbReference>
<comment type="subcellular location">
    <subcellularLocation>
        <location evidence="1">Secreted</location>
    </subcellularLocation>
</comment>
<dbReference type="GO" id="GO:0007154">
    <property type="term" value="P:cell communication"/>
    <property type="evidence" value="ECO:0007669"/>
    <property type="project" value="InterPro"/>
</dbReference>
<dbReference type="Gene3D" id="3.40.50.410">
    <property type="entry name" value="von Willebrand factor, type A domain"/>
    <property type="match status" value="1"/>
</dbReference>
<dbReference type="Pfam" id="PF00353">
    <property type="entry name" value="HemolysinCabind"/>
    <property type="match status" value="3"/>
</dbReference>
<accession>A0A370S0Q1</accession>
<dbReference type="InterPro" id="IPR018511">
    <property type="entry name" value="Hemolysin-typ_Ca-bd_CS"/>
</dbReference>
<dbReference type="SUPFAM" id="SSF141072">
    <property type="entry name" value="CalX-like"/>
    <property type="match status" value="1"/>
</dbReference>
<dbReference type="PANTHER" id="PTHR38340">
    <property type="entry name" value="S-LAYER PROTEIN"/>
    <property type="match status" value="1"/>
</dbReference>
<comment type="caution">
    <text evidence="8">The sequence shown here is derived from an EMBL/GenBank/DDBJ whole genome shotgun (WGS) entry which is preliminary data.</text>
</comment>
<dbReference type="GO" id="GO:0007156">
    <property type="term" value="P:homophilic cell adhesion via plasma membrane adhesion molecules"/>
    <property type="evidence" value="ECO:0007669"/>
    <property type="project" value="InterPro"/>
</dbReference>
<protein>
    <submittedName>
        <fullName evidence="8">Putative secreted protein (Type I secretion substrate)</fullName>
    </submittedName>
</protein>
<evidence type="ECO:0000313" key="8">
    <source>
        <dbReference type="EMBL" id="RDL12966.1"/>
    </source>
</evidence>
<dbReference type="NCBIfam" id="TIGR03661">
    <property type="entry name" value="T1SS_VCA0849"/>
    <property type="match status" value="1"/>
</dbReference>
<dbReference type="InterPro" id="IPR011049">
    <property type="entry name" value="Serralysin-like_metalloprot_C"/>
</dbReference>
<dbReference type="PRINTS" id="PR00313">
    <property type="entry name" value="CABNDNGRPT"/>
</dbReference>
<evidence type="ECO:0000256" key="2">
    <source>
        <dbReference type="ARBA" id="ARBA00022525"/>
    </source>
</evidence>
<dbReference type="InterPro" id="IPR001343">
    <property type="entry name" value="Hemolysn_Ca-bd"/>
</dbReference>
<feature type="domain" description="Cadherin" evidence="7">
    <location>
        <begin position="665"/>
        <end position="804"/>
    </location>
</feature>
<dbReference type="PROSITE" id="PS00330">
    <property type="entry name" value="HEMOLYSIN_CALCIUM"/>
    <property type="match status" value="3"/>
</dbReference>
<dbReference type="InterPro" id="IPR003644">
    <property type="entry name" value="Calx_beta"/>
</dbReference>
<evidence type="ECO:0000256" key="4">
    <source>
        <dbReference type="ARBA" id="ARBA00022737"/>
    </source>
</evidence>
<dbReference type="InterPro" id="IPR050557">
    <property type="entry name" value="RTX_toxin/Mannuronan_C5-epim"/>
</dbReference>
<dbReference type="PROSITE" id="PS50234">
    <property type="entry name" value="VWFA"/>
    <property type="match status" value="1"/>
</dbReference>
<dbReference type="SUPFAM" id="SSF53300">
    <property type="entry name" value="vWA-like"/>
    <property type="match status" value="1"/>
</dbReference>
<dbReference type="CDD" id="cd00198">
    <property type="entry name" value="vWFA"/>
    <property type="match status" value="1"/>
</dbReference>
<dbReference type="GO" id="GO:0005509">
    <property type="term" value="F:calcium ion binding"/>
    <property type="evidence" value="ECO:0007669"/>
    <property type="project" value="InterPro"/>
</dbReference>
<dbReference type="InterPro" id="IPR046779">
    <property type="entry name" value="LapA_adhesin_dom"/>
</dbReference>
<evidence type="ECO:0000259" key="7">
    <source>
        <dbReference type="PROSITE" id="PS50268"/>
    </source>
</evidence>
<evidence type="ECO:0000259" key="6">
    <source>
        <dbReference type="PROSITE" id="PS50234"/>
    </source>
</evidence>
<keyword evidence="3" id="KW-0732">Signal</keyword>
<dbReference type="Pfam" id="PF00092">
    <property type="entry name" value="VWA"/>
    <property type="match status" value="1"/>
</dbReference>
<keyword evidence="4" id="KW-0677">Repeat</keyword>
<dbReference type="Pfam" id="PF20579">
    <property type="entry name" value="LapA"/>
    <property type="match status" value="6"/>
</dbReference>
<keyword evidence="5" id="KW-0106">Calcium</keyword>
<gene>
    <name evidence="8" type="ORF">DEU51_12815</name>
</gene>
<dbReference type="InterPro" id="IPR002035">
    <property type="entry name" value="VWF_A"/>
</dbReference>
<proteinExistence type="predicted"/>
<evidence type="ECO:0000256" key="1">
    <source>
        <dbReference type="ARBA" id="ARBA00004613"/>
    </source>
</evidence>
<dbReference type="SMART" id="SM00237">
    <property type="entry name" value="Calx_beta"/>
    <property type="match status" value="1"/>
</dbReference>
<dbReference type="PANTHER" id="PTHR38340:SF1">
    <property type="entry name" value="S-LAYER PROTEIN"/>
    <property type="match status" value="1"/>
</dbReference>
<dbReference type="Gene3D" id="2.60.40.2030">
    <property type="match status" value="1"/>
</dbReference>
<dbReference type="InterPro" id="IPR036465">
    <property type="entry name" value="vWFA_dom_sf"/>
</dbReference>
<dbReference type="InterPro" id="IPR038081">
    <property type="entry name" value="CalX-like_sf"/>
</dbReference>
<dbReference type="EMBL" id="QRAV01000028">
    <property type="protein sequence ID" value="RDL12966.1"/>
    <property type="molecule type" value="Genomic_DNA"/>
</dbReference>
<dbReference type="PROSITE" id="PS50268">
    <property type="entry name" value="CADHERIN_2"/>
    <property type="match status" value="1"/>
</dbReference>
<feature type="non-terminal residue" evidence="8">
    <location>
        <position position="1"/>
    </location>
</feature>
<dbReference type="InterPro" id="IPR002126">
    <property type="entry name" value="Cadherin-like_dom"/>
</dbReference>
<evidence type="ECO:0000256" key="3">
    <source>
        <dbReference type="ARBA" id="ARBA00022729"/>
    </source>
</evidence>
<evidence type="ECO:0000313" key="9">
    <source>
        <dbReference type="Proteomes" id="UP000255365"/>
    </source>
</evidence>
<dbReference type="Gene3D" id="2.150.10.10">
    <property type="entry name" value="Serralysin-like metalloprotease, C-terminal"/>
    <property type="match status" value="1"/>
</dbReference>
<evidence type="ECO:0000256" key="5">
    <source>
        <dbReference type="ARBA" id="ARBA00022837"/>
    </source>
</evidence>
<feature type="domain" description="VWFA" evidence="6">
    <location>
        <begin position="1266"/>
        <end position="1386"/>
    </location>
</feature>